<organism evidence="2 3">
    <name type="scientific">Lentinus brumalis</name>
    <dbReference type="NCBI Taxonomy" id="2498619"/>
    <lineage>
        <taxon>Eukaryota</taxon>
        <taxon>Fungi</taxon>
        <taxon>Dikarya</taxon>
        <taxon>Basidiomycota</taxon>
        <taxon>Agaricomycotina</taxon>
        <taxon>Agaricomycetes</taxon>
        <taxon>Polyporales</taxon>
        <taxon>Polyporaceae</taxon>
        <taxon>Lentinus</taxon>
    </lineage>
</organism>
<dbReference type="STRING" id="139420.A0A371CNR1"/>
<proteinExistence type="predicted"/>
<dbReference type="Gene3D" id="3.80.10.10">
    <property type="entry name" value="Ribonuclease Inhibitor"/>
    <property type="match status" value="1"/>
</dbReference>
<dbReference type="AlphaFoldDB" id="A0A371CNR1"/>
<dbReference type="InterPro" id="IPR032675">
    <property type="entry name" value="LRR_dom_sf"/>
</dbReference>
<protein>
    <recommendedName>
        <fullName evidence="1">F-box domain-containing protein</fullName>
    </recommendedName>
</protein>
<gene>
    <name evidence="2" type="ORF">OH76DRAFT_1489098</name>
</gene>
<name>A0A371CNR1_9APHY</name>
<sequence>MARTAAPLPLPNVDVTALPIELLRLICSAADRRDFYSIALSSRTLNDIITPALYSFVNLDCPYTIYAFARTVASPTIAMNRDIASLVEHLSIRDPDAWAGMSAFQTKHLSVVGRRLADAVPRMRRLRSITCQIGISHTLQIFTTLVSGSLRHLREIDIKLYYPFLSRAMRQADSEDPSLAVAVRGLKTLRLDWSGTPPASYVSCMCSLLIDNHRTLQSLAIPHHAGVLKSVWRSVPSFPALEELEISPDVLSEPAFQDTSTIRRFSVPEWNTFDDIEIPAPALPNLQDVTCFSRQLEAFLPEHTGHRRPISTVTLNHVTYERTRSGGHYAVERRHLAHMWDSDIGPAVRALRFSGASLRRLGIAVVELSVEALSDLAPLLKELEYLLIVLQDKPLGEENDDESLFSWAQVLSYMPRLHTFLLSDCALKTISDGGPFEFAHDEVCQRRVLAVYDQHSSSLRRVAFTTEFEWEKKEDGWHPWGHIVAEREIDSDGEDEDEQ</sequence>
<reference evidence="2 3" key="1">
    <citation type="journal article" date="2018" name="Biotechnol. Biofuels">
        <title>Integrative visual omics of the white-rot fungus Polyporus brumalis exposes the biotechnological potential of its oxidative enzymes for delignifying raw plant biomass.</title>
        <authorList>
            <person name="Miyauchi S."/>
            <person name="Rancon A."/>
            <person name="Drula E."/>
            <person name="Hage H."/>
            <person name="Chaduli D."/>
            <person name="Favel A."/>
            <person name="Grisel S."/>
            <person name="Henrissat B."/>
            <person name="Herpoel-Gimbert I."/>
            <person name="Ruiz-Duenas F.J."/>
            <person name="Chevret D."/>
            <person name="Hainaut M."/>
            <person name="Lin J."/>
            <person name="Wang M."/>
            <person name="Pangilinan J."/>
            <person name="Lipzen A."/>
            <person name="Lesage-Meessen L."/>
            <person name="Navarro D."/>
            <person name="Riley R."/>
            <person name="Grigoriev I.V."/>
            <person name="Zhou S."/>
            <person name="Raouche S."/>
            <person name="Rosso M.N."/>
        </authorList>
    </citation>
    <scope>NUCLEOTIDE SEQUENCE [LARGE SCALE GENOMIC DNA]</scope>
    <source>
        <strain evidence="2 3">BRFM 1820</strain>
    </source>
</reference>
<evidence type="ECO:0000313" key="3">
    <source>
        <dbReference type="Proteomes" id="UP000256964"/>
    </source>
</evidence>
<evidence type="ECO:0000259" key="1">
    <source>
        <dbReference type="PROSITE" id="PS50181"/>
    </source>
</evidence>
<dbReference type="SUPFAM" id="SSF52047">
    <property type="entry name" value="RNI-like"/>
    <property type="match status" value="1"/>
</dbReference>
<evidence type="ECO:0000313" key="2">
    <source>
        <dbReference type="EMBL" id="RDX41911.1"/>
    </source>
</evidence>
<keyword evidence="3" id="KW-1185">Reference proteome</keyword>
<dbReference type="PROSITE" id="PS50181">
    <property type="entry name" value="FBOX"/>
    <property type="match status" value="1"/>
</dbReference>
<feature type="domain" description="F-box" evidence="1">
    <location>
        <begin position="12"/>
        <end position="59"/>
    </location>
</feature>
<accession>A0A371CNR1</accession>
<dbReference type="Proteomes" id="UP000256964">
    <property type="component" value="Unassembled WGS sequence"/>
</dbReference>
<dbReference type="EMBL" id="KZ857498">
    <property type="protein sequence ID" value="RDX41911.1"/>
    <property type="molecule type" value="Genomic_DNA"/>
</dbReference>
<dbReference type="OrthoDB" id="2755565at2759"/>
<dbReference type="InterPro" id="IPR001810">
    <property type="entry name" value="F-box_dom"/>
</dbReference>